<dbReference type="PANTHER" id="PTHR11941:SF54">
    <property type="entry name" value="ENOYL-COA HYDRATASE, MITOCHONDRIAL"/>
    <property type="match status" value="1"/>
</dbReference>
<dbReference type="GO" id="GO:0016829">
    <property type="term" value="F:lyase activity"/>
    <property type="evidence" value="ECO:0007669"/>
    <property type="project" value="UniProtKB-KW"/>
</dbReference>
<evidence type="ECO:0000256" key="3">
    <source>
        <dbReference type="RuleBase" id="RU003707"/>
    </source>
</evidence>
<gene>
    <name evidence="4" type="ORF">CEW83_02675</name>
</gene>
<evidence type="ECO:0000313" key="5">
    <source>
        <dbReference type="Proteomes" id="UP000244930"/>
    </source>
</evidence>
<dbReference type="Proteomes" id="UP000244930">
    <property type="component" value="Chromosome"/>
</dbReference>
<dbReference type="PROSITE" id="PS00166">
    <property type="entry name" value="ENOYL_COA_HYDRATASE"/>
    <property type="match status" value="1"/>
</dbReference>
<dbReference type="Gene3D" id="3.90.226.10">
    <property type="entry name" value="2-enoyl-CoA Hydratase, Chain A, domain 1"/>
    <property type="match status" value="1"/>
</dbReference>
<organism evidence="4 5">
    <name type="scientific">Parazoarcus communis</name>
    <dbReference type="NCBI Taxonomy" id="41977"/>
    <lineage>
        <taxon>Bacteria</taxon>
        <taxon>Pseudomonadati</taxon>
        <taxon>Pseudomonadota</taxon>
        <taxon>Betaproteobacteria</taxon>
        <taxon>Rhodocyclales</taxon>
        <taxon>Zoogloeaceae</taxon>
        <taxon>Parazoarcus</taxon>
    </lineage>
</organism>
<dbReference type="GO" id="GO:0006635">
    <property type="term" value="P:fatty acid beta-oxidation"/>
    <property type="evidence" value="ECO:0007669"/>
    <property type="project" value="TreeGrafter"/>
</dbReference>
<dbReference type="InterPro" id="IPR001753">
    <property type="entry name" value="Enoyl-CoA_hydra/iso"/>
</dbReference>
<dbReference type="Gene3D" id="1.10.12.10">
    <property type="entry name" value="Lyase 2-enoyl-coa Hydratase, Chain A, domain 2"/>
    <property type="match status" value="1"/>
</dbReference>
<dbReference type="AlphaFoldDB" id="A0A2U8GLD1"/>
<keyword evidence="2" id="KW-0456">Lyase</keyword>
<dbReference type="Pfam" id="PF00378">
    <property type="entry name" value="ECH_1"/>
    <property type="match status" value="1"/>
</dbReference>
<reference evidence="4 5" key="1">
    <citation type="submission" date="2017-06" db="EMBL/GenBank/DDBJ databases">
        <title>Azoarcus.</title>
        <authorList>
            <person name="Woo J.-H."/>
            <person name="Kim H.-S."/>
        </authorList>
    </citation>
    <scope>NUCLEOTIDE SEQUENCE [LARGE SCALE GENOMIC DNA]</scope>
    <source>
        <strain evidence="4 5">TSPY31</strain>
    </source>
</reference>
<comment type="similarity">
    <text evidence="1 3">Belongs to the enoyl-CoA hydratase/isomerase family.</text>
</comment>
<sequence length="280" mass="29926">MVTSIEKQGEADLETTRVRAINAAVTVEQRGSVGWIVLNRPAQINAINDHIRVGVPEALRELNADAEIRVIVIRGEGPRGFCAGADIKEQRGAETAVQVRGRMEGARWIEALDETEKPVIAAIHGYCMGGGLELALACDIRYATPDAIFSLPETALGLIPGGGGTQRLPRVVGPGRALDLLLTGDKVNAERAREIGLITRVSTKTESLLSEVADFAASIAARSPLATLFVKRAARAALDLDLKKGLDLELDLFALLKPSEDAAEAALAFKEKRPPHFAGR</sequence>
<dbReference type="InterPro" id="IPR029045">
    <property type="entry name" value="ClpP/crotonase-like_dom_sf"/>
</dbReference>
<accession>A0A2U8GLD1</accession>
<name>A0A2U8GLD1_9RHOO</name>
<dbReference type="InterPro" id="IPR018376">
    <property type="entry name" value="Enoyl-CoA_hyd/isom_CS"/>
</dbReference>
<evidence type="ECO:0000256" key="2">
    <source>
        <dbReference type="ARBA" id="ARBA00023239"/>
    </source>
</evidence>
<proteinExistence type="inferred from homology"/>
<dbReference type="PANTHER" id="PTHR11941">
    <property type="entry name" value="ENOYL-COA HYDRATASE-RELATED"/>
    <property type="match status" value="1"/>
</dbReference>
<keyword evidence="5" id="KW-1185">Reference proteome</keyword>
<dbReference type="RefSeq" id="WP_108947966.1">
    <property type="nucleotide sequence ID" value="NZ_CP022187.1"/>
</dbReference>
<evidence type="ECO:0000313" key="4">
    <source>
        <dbReference type="EMBL" id="AWI74258.1"/>
    </source>
</evidence>
<dbReference type="CDD" id="cd06558">
    <property type="entry name" value="crotonase-like"/>
    <property type="match status" value="1"/>
</dbReference>
<evidence type="ECO:0000256" key="1">
    <source>
        <dbReference type="ARBA" id="ARBA00005254"/>
    </source>
</evidence>
<protein>
    <submittedName>
        <fullName evidence="4">Enoyl-CoA hydratase</fullName>
    </submittedName>
</protein>
<dbReference type="SUPFAM" id="SSF52096">
    <property type="entry name" value="ClpP/crotonase"/>
    <property type="match status" value="1"/>
</dbReference>
<dbReference type="KEGG" id="acom:CEW83_02675"/>
<dbReference type="FunFam" id="3.90.226.10:FF:000009">
    <property type="entry name" value="Carnitinyl-CoA dehydratase"/>
    <property type="match status" value="1"/>
</dbReference>
<dbReference type="InterPro" id="IPR014748">
    <property type="entry name" value="Enoyl-CoA_hydra_C"/>
</dbReference>
<dbReference type="EMBL" id="CP022187">
    <property type="protein sequence ID" value="AWI74258.1"/>
    <property type="molecule type" value="Genomic_DNA"/>
</dbReference>